<dbReference type="Gene3D" id="2.60.40.10">
    <property type="entry name" value="Immunoglobulins"/>
    <property type="match status" value="1"/>
</dbReference>
<dbReference type="InterPro" id="IPR036280">
    <property type="entry name" value="Multihaem_cyt_sf"/>
</dbReference>
<accession>A0ABM7XBN5</accession>
<feature type="domain" description="Fibronectin type-III" evidence="1">
    <location>
        <begin position="766"/>
        <end position="856"/>
    </location>
</feature>
<dbReference type="InterPro" id="IPR008963">
    <property type="entry name" value="Purple_acid_Pase-like_N"/>
</dbReference>
<protein>
    <recommendedName>
        <fullName evidence="1">Fibronectin type-III domain-containing protein</fullName>
    </recommendedName>
</protein>
<dbReference type="InterPro" id="IPR003961">
    <property type="entry name" value="FN3_dom"/>
</dbReference>
<gene>
    <name evidence="2" type="ORF">AMPC_23500</name>
</gene>
<dbReference type="PROSITE" id="PS50853">
    <property type="entry name" value="FN3"/>
    <property type="match status" value="1"/>
</dbReference>
<keyword evidence="3" id="KW-1185">Reference proteome</keyword>
<evidence type="ECO:0000313" key="3">
    <source>
        <dbReference type="Proteomes" id="UP001162734"/>
    </source>
</evidence>
<dbReference type="Gene3D" id="2.60.40.380">
    <property type="entry name" value="Purple acid phosphatase-like, N-terminal"/>
    <property type="match status" value="1"/>
</dbReference>
<organism evidence="2 3">
    <name type="scientific">Anaeromyxobacter paludicola</name>
    <dbReference type="NCBI Taxonomy" id="2918171"/>
    <lineage>
        <taxon>Bacteria</taxon>
        <taxon>Pseudomonadati</taxon>
        <taxon>Myxococcota</taxon>
        <taxon>Myxococcia</taxon>
        <taxon>Myxococcales</taxon>
        <taxon>Cystobacterineae</taxon>
        <taxon>Anaeromyxobacteraceae</taxon>
        <taxon>Anaeromyxobacter</taxon>
    </lineage>
</organism>
<dbReference type="SUPFAM" id="SSF48695">
    <property type="entry name" value="Multiheme cytochromes"/>
    <property type="match status" value="3"/>
</dbReference>
<dbReference type="Gene3D" id="3.90.10.10">
    <property type="entry name" value="Cytochrome C3"/>
    <property type="match status" value="1"/>
</dbReference>
<evidence type="ECO:0000313" key="2">
    <source>
        <dbReference type="EMBL" id="BDG09237.1"/>
    </source>
</evidence>
<dbReference type="InterPro" id="IPR010176">
    <property type="entry name" value="C4xCH_C2xCH_motif_GEOSU"/>
</dbReference>
<name>A0ABM7XBN5_9BACT</name>
<dbReference type="RefSeq" id="WP_248341026.1">
    <property type="nucleotide sequence ID" value="NZ_AP025592.1"/>
</dbReference>
<dbReference type="EMBL" id="AP025592">
    <property type="protein sequence ID" value="BDG09237.1"/>
    <property type="molecule type" value="Genomic_DNA"/>
</dbReference>
<dbReference type="InterPro" id="IPR013783">
    <property type="entry name" value="Ig-like_fold"/>
</dbReference>
<dbReference type="NCBIfam" id="TIGR01904">
    <property type="entry name" value="GSu_C4xC__C2xCH"/>
    <property type="match status" value="1"/>
</dbReference>
<dbReference type="PROSITE" id="PS51257">
    <property type="entry name" value="PROKAR_LIPOPROTEIN"/>
    <property type="match status" value="1"/>
</dbReference>
<dbReference type="Proteomes" id="UP001162734">
    <property type="component" value="Chromosome"/>
</dbReference>
<evidence type="ECO:0000259" key="1">
    <source>
        <dbReference type="PROSITE" id="PS50853"/>
    </source>
</evidence>
<sequence>MTPDKLVGPRRIALTLLLATLSACGRSHDAGSSSAKGSAGVFFLVRVSRPVNGTIDSTDGQLHCGPAGGTANACGPARYAWSATATLTATPSAGMMFGAWGGDCAYRGPCVLDAHTSGADKWVAAIFGLPGEVGHGNFTSPAIHGPAYLDTLGGAPDSFSCATAGCHGAQLTGAGIAPSCDACHEKAGWAGWRTNCSFCHGARDAASMAGYDPAAHLDWAAPPDAVSQRLDGAPAPARAGAHQAHLQGITAAGQRLAGPFPCATCHSVPADLGHVRGASARAVVTLTTSTASGQVQLLGSYDALTGTCTTYCHGVSPSPAWGTPGIVCGSCHGMPPAAPHPAVSSAPAGCAMCHPGTVRSDGTIDVAGGKHVNGVVDVAFGAGGGAGCNACHGAPPATGAHVAHSGSQPDTTYGDTRITVNGPGLQIGCGNCHPTDPSSHLDGRQELVLNPALVLPGGTSTAGAQVSGTSTSTTCSVACHYPLGAPARTVSWSATGPLPCTSCHASINPGGAAPTERAGPSLHDPMFGDPRLTSSGTTCWSCHQASAHGASHLSGNAALLGSDGVSATCIACHSPPASPGAGAGQVLSSGGAPDAARTPPVLLGWTDAVNGDWHGSRAGTGSGGTLAAPYARRQGPLPCTACHAGHASRNAFLFAATVNGRVIPPNAIDRAGVGAEVLCSACHQGQRHAYCMSCHTDQRLANGGFGPGNPVDPQPAGSPCFYCHGHEGLRNFPSPEAPHGMNPPWDETCQHCHSVQDWTPVVSYQPPAWVAQPAATVTKGSAVIAWQTSGGGSTSWVEYGVGAPTYVAGSGALTNQHSVTLSGLAPSTTYVWRVRSSDSSRNVLTTALQSFTTPDPSVPSAPDLLPTADQYVDWGGSDLWTQLAWSPVTAPSGTAVQYQVQVGPNATFAGAVTAGFPSGGLVPATSPWLSSTAASVYVYGLVDPGCAVEGMNTGPGLTVFWRVRAQDAQGHTSPWSAAGAFTSYSQENCI</sequence>
<dbReference type="SUPFAM" id="SSF49363">
    <property type="entry name" value="Purple acid phosphatase, N-terminal domain"/>
    <property type="match status" value="1"/>
</dbReference>
<proteinExistence type="predicted"/>
<reference evidence="3" key="1">
    <citation type="journal article" date="2022" name="Int. J. Syst. Evol. Microbiol.">
        <title>Anaeromyxobacter oryzae sp. nov., Anaeromyxobacter diazotrophicus sp. nov. and Anaeromyxobacter paludicola sp. nov., isolated from paddy soils.</title>
        <authorList>
            <person name="Itoh H."/>
            <person name="Xu Z."/>
            <person name="Mise K."/>
            <person name="Masuda Y."/>
            <person name="Ushijima N."/>
            <person name="Hayakawa C."/>
            <person name="Shiratori Y."/>
            <person name="Senoo K."/>
        </authorList>
    </citation>
    <scope>NUCLEOTIDE SEQUENCE [LARGE SCALE GENOMIC DNA]</scope>
    <source>
        <strain evidence="3">Red630</strain>
    </source>
</reference>